<keyword evidence="4" id="KW-0274">FAD</keyword>
<accession>A0A8H4QQZ1</accession>
<keyword evidence="9" id="KW-1185">Reference proteome</keyword>
<dbReference type="AlphaFoldDB" id="A0A8H4QQZ1"/>
<comment type="similarity">
    <text evidence="2">Belongs to the oxygen-dependent FAD-linked oxidoreductase family.</text>
</comment>
<evidence type="ECO:0000256" key="5">
    <source>
        <dbReference type="ARBA" id="ARBA00023002"/>
    </source>
</evidence>
<dbReference type="GO" id="GO:0071949">
    <property type="term" value="F:FAD binding"/>
    <property type="evidence" value="ECO:0007669"/>
    <property type="project" value="InterPro"/>
</dbReference>
<protein>
    <recommendedName>
        <fullName evidence="7">FAD-binding PCMH-type domain-containing protein</fullName>
    </recommendedName>
</protein>
<dbReference type="PROSITE" id="PS51387">
    <property type="entry name" value="FAD_PCMH"/>
    <property type="match status" value="1"/>
</dbReference>
<dbReference type="InterPro" id="IPR016166">
    <property type="entry name" value="FAD-bd_PCMH"/>
</dbReference>
<sequence>MKLGFFLHMLSSVQKSYLLFACFAVGFLQGAGAATSSAPSVASATASRPPKTQCKCLPGDPCYPSAKDWQTFSSKLSQPLIANQRPLGAACYPSSGSKFSATQCAQFTANINNPIFREGLPNALQYETFEVLFNSSGVVVSECPFDNGLVNATGALCGQGRIPPNAVNVTTVQDIQQAVQFASKNNLKLVVRNKGHEVIGRSGGVGALEVFTHNLQNITFFNSFVPEGAPRNTPGEFAVSLGAGVSWSTAYSQTHAHNRSIPGGMAPFGTVGAAGGWLLGGGHSALTRYFGYGVDNALQFKVVLPNGTFATVNKYRDPDLFWALRGGGGPSFGIVVESTVKTHPDPPYTAFFFVAEAANKDAFTNILEVWNRYHNDLSDAGWAGVWPFTSNLLALSLLNQGVPTVNPNGKTLMDKFLADANAVADITIVTQEYVNYTSFEDFNIDILVNGNHGFNFTQAPPGPPNSVTSSWLLPRNITAASRARDMAEIYVNLTAGATGLLTWKYSMVGGGPAATNNPADVSSTPAFRNIVTDLVLLPTGPGLPPITLDNIQETRRTVNRDNQVFKQLAPPPFGGQYLNEVGPYKYQSLRTVLNSQILSQADFLEEDWQVAYWGPNYARLLSIKKRIDPNDLLIVHKGVNSEAWDDEVICKTVS</sequence>
<dbReference type="Proteomes" id="UP000521872">
    <property type="component" value="Unassembled WGS sequence"/>
</dbReference>
<dbReference type="InterPro" id="IPR016169">
    <property type="entry name" value="FAD-bd_PCMH_sub2"/>
</dbReference>
<evidence type="ECO:0000313" key="9">
    <source>
        <dbReference type="Proteomes" id="UP000521872"/>
    </source>
</evidence>
<reference evidence="8 9" key="1">
    <citation type="submission" date="2019-12" db="EMBL/GenBank/DDBJ databases">
        <authorList>
            <person name="Floudas D."/>
            <person name="Bentzer J."/>
            <person name="Ahren D."/>
            <person name="Johansson T."/>
            <person name="Persson P."/>
            <person name="Tunlid A."/>
        </authorList>
    </citation>
    <scope>NUCLEOTIDE SEQUENCE [LARGE SCALE GENOMIC DNA]</scope>
    <source>
        <strain evidence="8 9">CBS 102.39</strain>
    </source>
</reference>
<evidence type="ECO:0000256" key="3">
    <source>
        <dbReference type="ARBA" id="ARBA00022630"/>
    </source>
</evidence>
<dbReference type="InterPro" id="IPR012951">
    <property type="entry name" value="BBE"/>
</dbReference>
<dbReference type="Pfam" id="PF08031">
    <property type="entry name" value="BBE"/>
    <property type="match status" value="1"/>
</dbReference>
<proteinExistence type="inferred from homology"/>
<evidence type="ECO:0000259" key="7">
    <source>
        <dbReference type="PROSITE" id="PS51387"/>
    </source>
</evidence>
<dbReference type="PANTHER" id="PTHR42973">
    <property type="entry name" value="BINDING OXIDOREDUCTASE, PUTATIVE (AFU_ORTHOLOGUE AFUA_1G17690)-RELATED"/>
    <property type="match status" value="1"/>
</dbReference>
<feature type="signal peptide" evidence="6">
    <location>
        <begin position="1"/>
        <end position="33"/>
    </location>
</feature>
<dbReference type="InterPro" id="IPR036318">
    <property type="entry name" value="FAD-bd_PCMH-like_sf"/>
</dbReference>
<dbReference type="GO" id="GO:0016491">
    <property type="term" value="F:oxidoreductase activity"/>
    <property type="evidence" value="ECO:0007669"/>
    <property type="project" value="UniProtKB-KW"/>
</dbReference>
<evidence type="ECO:0000313" key="8">
    <source>
        <dbReference type="EMBL" id="KAF4615604.1"/>
    </source>
</evidence>
<gene>
    <name evidence="8" type="ORF">D9613_012883</name>
</gene>
<dbReference type="Gene3D" id="3.30.465.10">
    <property type="match status" value="2"/>
</dbReference>
<comment type="caution">
    <text evidence="8">The sequence shown here is derived from an EMBL/GenBank/DDBJ whole genome shotgun (WGS) entry which is preliminary data.</text>
</comment>
<evidence type="ECO:0000256" key="6">
    <source>
        <dbReference type="SAM" id="SignalP"/>
    </source>
</evidence>
<dbReference type="Pfam" id="PF01565">
    <property type="entry name" value="FAD_binding_4"/>
    <property type="match status" value="1"/>
</dbReference>
<dbReference type="EMBL" id="JAACJL010000035">
    <property type="protein sequence ID" value="KAF4615604.1"/>
    <property type="molecule type" value="Genomic_DNA"/>
</dbReference>
<keyword evidence="3" id="KW-0285">Flavoprotein</keyword>
<name>A0A8H4QQZ1_9AGAR</name>
<organism evidence="8 9">
    <name type="scientific">Agrocybe pediades</name>
    <dbReference type="NCBI Taxonomy" id="84607"/>
    <lineage>
        <taxon>Eukaryota</taxon>
        <taxon>Fungi</taxon>
        <taxon>Dikarya</taxon>
        <taxon>Basidiomycota</taxon>
        <taxon>Agaricomycotina</taxon>
        <taxon>Agaricomycetes</taxon>
        <taxon>Agaricomycetidae</taxon>
        <taxon>Agaricales</taxon>
        <taxon>Agaricineae</taxon>
        <taxon>Strophariaceae</taxon>
        <taxon>Agrocybe</taxon>
    </lineage>
</organism>
<keyword evidence="6" id="KW-0732">Signal</keyword>
<feature type="domain" description="FAD-binding PCMH-type" evidence="7">
    <location>
        <begin position="159"/>
        <end position="345"/>
    </location>
</feature>
<dbReference type="InterPro" id="IPR050416">
    <property type="entry name" value="FAD-linked_Oxidoreductase"/>
</dbReference>
<dbReference type="PANTHER" id="PTHR42973:SF39">
    <property type="entry name" value="FAD-BINDING PCMH-TYPE DOMAIN-CONTAINING PROTEIN"/>
    <property type="match status" value="1"/>
</dbReference>
<feature type="chain" id="PRO_5034119570" description="FAD-binding PCMH-type domain-containing protein" evidence="6">
    <location>
        <begin position="34"/>
        <end position="654"/>
    </location>
</feature>
<evidence type="ECO:0000256" key="2">
    <source>
        <dbReference type="ARBA" id="ARBA00005466"/>
    </source>
</evidence>
<evidence type="ECO:0000256" key="1">
    <source>
        <dbReference type="ARBA" id="ARBA00001974"/>
    </source>
</evidence>
<keyword evidence="5" id="KW-0560">Oxidoreductase</keyword>
<dbReference type="InterPro" id="IPR006094">
    <property type="entry name" value="Oxid_FAD_bind_N"/>
</dbReference>
<comment type="cofactor">
    <cofactor evidence="1">
        <name>FAD</name>
        <dbReference type="ChEBI" id="CHEBI:57692"/>
    </cofactor>
</comment>
<evidence type="ECO:0000256" key="4">
    <source>
        <dbReference type="ARBA" id="ARBA00022827"/>
    </source>
</evidence>
<dbReference type="SUPFAM" id="SSF56176">
    <property type="entry name" value="FAD-binding/transporter-associated domain-like"/>
    <property type="match status" value="1"/>
</dbReference>